<dbReference type="Gene3D" id="3.40.50.720">
    <property type="entry name" value="NAD(P)-binding Rossmann-like Domain"/>
    <property type="match status" value="1"/>
</dbReference>
<proteinExistence type="inferred from homology"/>
<dbReference type="PRINTS" id="PR00081">
    <property type="entry name" value="GDHRDH"/>
</dbReference>
<dbReference type="Proteomes" id="UP000541770">
    <property type="component" value="Unassembled WGS sequence"/>
</dbReference>
<reference evidence="3 4" key="1">
    <citation type="submission" date="2020-07" db="EMBL/GenBank/DDBJ databases">
        <title>Diversity of carbapenemase encoding genes among Pseudomonas putida group clinical isolates in a tertiary Brazilian hospital.</title>
        <authorList>
            <person name="Alberto-Lei F."/>
            <person name="Nodari C.S."/>
            <person name="Streling A.P."/>
            <person name="Paulino J.T."/>
            <person name="Bessa-Neto F.O."/>
            <person name="Cayo R."/>
            <person name="Gales A.C."/>
        </authorList>
    </citation>
    <scope>NUCLEOTIDE SEQUENCE [LARGE SCALE GENOMIC DNA]</scope>
    <source>
        <strain evidence="3 4">14802</strain>
    </source>
</reference>
<dbReference type="GO" id="GO:0016491">
    <property type="term" value="F:oxidoreductase activity"/>
    <property type="evidence" value="ECO:0007669"/>
    <property type="project" value="UniProtKB-KW"/>
</dbReference>
<dbReference type="PANTHER" id="PTHR44196">
    <property type="entry name" value="DEHYDROGENASE/REDUCTASE SDR FAMILY MEMBER 7B"/>
    <property type="match status" value="1"/>
</dbReference>
<accession>A0A7W2JTD8</accession>
<evidence type="ECO:0000256" key="1">
    <source>
        <dbReference type="ARBA" id="ARBA00006484"/>
    </source>
</evidence>
<dbReference type="RefSeq" id="WP_182322450.1">
    <property type="nucleotide sequence ID" value="NZ_JACGDE010000004.1"/>
</dbReference>
<dbReference type="AlphaFoldDB" id="A0A7W2JTD8"/>
<gene>
    <name evidence="3" type="ORF">H4C75_08090</name>
</gene>
<evidence type="ECO:0000256" key="2">
    <source>
        <dbReference type="ARBA" id="ARBA00023002"/>
    </source>
</evidence>
<organism evidence="3 4">
    <name type="scientific">Pseudomonas mosselii</name>
    <dbReference type="NCBI Taxonomy" id="78327"/>
    <lineage>
        <taxon>Bacteria</taxon>
        <taxon>Pseudomonadati</taxon>
        <taxon>Pseudomonadota</taxon>
        <taxon>Gammaproteobacteria</taxon>
        <taxon>Pseudomonadales</taxon>
        <taxon>Pseudomonadaceae</taxon>
        <taxon>Pseudomonas</taxon>
    </lineage>
</organism>
<name>A0A7W2JTD8_9PSED</name>
<keyword evidence="2" id="KW-0560">Oxidoreductase</keyword>
<evidence type="ECO:0000313" key="3">
    <source>
        <dbReference type="EMBL" id="MBA6064723.1"/>
    </source>
</evidence>
<dbReference type="InterPro" id="IPR002347">
    <property type="entry name" value="SDR_fam"/>
</dbReference>
<sequence length="226" mass="24179">MTRRFWVTGASHGVGLALVGQLLASGHQVAASGRDSQELDTLGQQHGARLLRLPAPLPEASQRLLAKWGALDSLIINAGTCDYLPDAVADGEVFEQIISSNLLATQQCLAGALPLLARGEKPQVMAILSRYSALQLFEPNQPLSGGNSLPKWLSEQRNTLHALGIALTVVAPQSLKNPVSSVQAIPEPWTAQSAAQELLARLDQRQPELVLEVLNPGELWPLPKSS</sequence>
<dbReference type="GO" id="GO:0016020">
    <property type="term" value="C:membrane"/>
    <property type="evidence" value="ECO:0007669"/>
    <property type="project" value="TreeGrafter"/>
</dbReference>
<protein>
    <submittedName>
        <fullName evidence="3">SDR family NAD(P)-dependent oxidoreductase</fullName>
    </submittedName>
</protein>
<dbReference type="SUPFAM" id="SSF51735">
    <property type="entry name" value="NAD(P)-binding Rossmann-fold domains"/>
    <property type="match status" value="1"/>
</dbReference>
<comment type="similarity">
    <text evidence="1">Belongs to the short-chain dehydrogenases/reductases (SDR) family.</text>
</comment>
<dbReference type="Pfam" id="PF00106">
    <property type="entry name" value="adh_short"/>
    <property type="match status" value="1"/>
</dbReference>
<dbReference type="InterPro" id="IPR036291">
    <property type="entry name" value="NAD(P)-bd_dom_sf"/>
</dbReference>
<evidence type="ECO:0000313" key="4">
    <source>
        <dbReference type="Proteomes" id="UP000541770"/>
    </source>
</evidence>
<dbReference type="PANTHER" id="PTHR44196:SF1">
    <property type="entry name" value="DEHYDROGENASE_REDUCTASE SDR FAMILY MEMBER 7B"/>
    <property type="match status" value="1"/>
</dbReference>
<comment type="caution">
    <text evidence="3">The sequence shown here is derived from an EMBL/GenBank/DDBJ whole genome shotgun (WGS) entry which is preliminary data.</text>
</comment>
<dbReference type="EMBL" id="JACGDE010000004">
    <property type="protein sequence ID" value="MBA6064723.1"/>
    <property type="molecule type" value="Genomic_DNA"/>
</dbReference>